<dbReference type="Pfam" id="PF03165">
    <property type="entry name" value="MH1"/>
    <property type="match status" value="1"/>
</dbReference>
<comment type="subcellular location">
    <subcellularLocation>
        <location evidence="7">Cytoplasm</location>
    </subcellularLocation>
    <subcellularLocation>
        <location evidence="7">Nucleus</location>
    </subcellularLocation>
</comment>
<evidence type="ECO:0000256" key="6">
    <source>
        <dbReference type="ARBA" id="ARBA00023242"/>
    </source>
</evidence>
<keyword evidence="2" id="KW-0479">Metal-binding</keyword>
<dbReference type="SMART" id="SM00523">
    <property type="entry name" value="DWA"/>
    <property type="match status" value="1"/>
</dbReference>
<dbReference type="InterPro" id="IPR008984">
    <property type="entry name" value="SMAD_FHA_dom_sf"/>
</dbReference>
<dbReference type="InterPro" id="IPR003619">
    <property type="entry name" value="MAD_homology1_Dwarfin-type"/>
</dbReference>
<keyword evidence="6 7" id="KW-0539">Nucleus</keyword>
<dbReference type="PROSITE" id="PS51076">
    <property type="entry name" value="MH2"/>
    <property type="match status" value="1"/>
</dbReference>
<dbReference type="GO" id="GO:0070411">
    <property type="term" value="F:I-SMAD binding"/>
    <property type="evidence" value="ECO:0007669"/>
    <property type="project" value="TreeGrafter"/>
</dbReference>
<dbReference type="InterPro" id="IPR013790">
    <property type="entry name" value="Dwarfin"/>
</dbReference>
<dbReference type="SUPFAM" id="SSF49879">
    <property type="entry name" value="SMAD/FHA domain"/>
    <property type="match status" value="1"/>
</dbReference>
<organism evidence="10">
    <name type="scientific">Meara stichopi</name>
    <dbReference type="NCBI Taxonomy" id="84115"/>
    <lineage>
        <taxon>Eukaryota</taxon>
        <taxon>Metazoa</taxon>
        <taxon>Xenacoelomorpha</taxon>
        <taxon>Acoelomorpha</taxon>
        <taxon>Nemertodermatida</taxon>
        <taxon>Nemertodermatidae</taxon>
        <taxon>Meara</taxon>
    </lineage>
</organism>
<evidence type="ECO:0000256" key="2">
    <source>
        <dbReference type="ARBA" id="ARBA00022723"/>
    </source>
</evidence>
<feature type="domain" description="MH1" evidence="8">
    <location>
        <begin position="8"/>
        <end position="130"/>
    </location>
</feature>
<name>A0A2P1DVD8_9BILA</name>
<dbReference type="PROSITE" id="PS51075">
    <property type="entry name" value="MH1"/>
    <property type="match status" value="1"/>
</dbReference>
<evidence type="ECO:0000259" key="8">
    <source>
        <dbReference type="PROSITE" id="PS51075"/>
    </source>
</evidence>
<dbReference type="InterPro" id="IPR001132">
    <property type="entry name" value="SMAD_dom_Dwarfin-type"/>
</dbReference>
<proteinExistence type="evidence at transcript level"/>
<dbReference type="Pfam" id="PF03166">
    <property type="entry name" value="MH2"/>
    <property type="match status" value="1"/>
</dbReference>
<evidence type="ECO:0000256" key="1">
    <source>
        <dbReference type="ARBA" id="ARBA00005545"/>
    </source>
</evidence>
<evidence type="ECO:0000256" key="3">
    <source>
        <dbReference type="ARBA" id="ARBA00022833"/>
    </source>
</evidence>
<accession>A0A2P1DVD8</accession>
<dbReference type="InterPro" id="IPR036578">
    <property type="entry name" value="SMAD_MH1_sf"/>
</dbReference>
<evidence type="ECO:0000256" key="7">
    <source>
        <dbReference type="RuleBase" id="RU361195"/>
    </source>
</evidence>
<evidence type="ECO:0000256" key="5">
    <source>
        <dbReference type="ARBA" id="ARBA00023163"/>
    </source>
</evidence>
<keyword evidence="3" id="KW-0862">Zinc</keyword>
<dbReference type="GO" id="GO:0071144">
    <property type="term" value="C:heteromeric SMAD protein complex"/>
    <property type="evidence" value="ECO:0007669"/>
    <property type="project" value="TreeGrafter"/>
</dbReference>
<dbReference type="GO" id="GO:0009653">
    <property type="term" value="P:anatomical structure morphogenesis"/>
    <property type="evidence" value="ECO:0007669"/>
    <property type="project" value="TreeGrafter"/>
</dbReference>
<protein>
    <recommendedName>
        <fullName evidence="7">Mothers against decapentaplegic homolog</fullName>
        <shortName evidence="7">MAD homolog</shortName>
        <shortName evidence="7">Mothers against DPP homolog</shortName>
    </recommendedName>
    <alternativeName>
        <fullName evidence="7">SMAD family member</fullName>
    </alternativeName>
</protein>
<sequence>MFRSRRSSLSRQLWKLKSSTEECNLAAKIKSSIHQILKSFDDDDLEQLVKAVDSSGTIQSDCVLAPVKGLRLGDELVSANWLFMKIWRVSELHNSVELKNLGYCSSGDDKPGYCCCNPYHWAVLQSTPDTYSTLKIKPDDLSSNLGYSSDCHGCAGFRSTECTGSVIWNDVDEAPWCRITYWEARERIGRLFTFSSPSVSLGNVTGSNTSAGICLTAMLASWNPSAKTASARSKIGRGIRLFREGPITWIYNWGSSPVFVNSTWLGESGPVRLPSDHTTPVFDLRASSDLRKALQISSLENKEGPQEVNSIIISLVKGWGRNYRRRFITDCPCWLEVILIA</sequence>
<dbReference type="PANTHER" id="PTHR13703:SF54">
    <property type="entry name" value="MOTHERS AGAINST DECAPENTAPLEGIC HOMOLOG"/>
    <property type="match status" value="1"/>
</dbReference>
<dbReference type="Gene3D" id="3.90.520.10">
    <property type="entry name" value="SMAD MH1 domain"/>
    <property type="match status" value="1"/>
</dbReference>
<dbReference type="InterPro" id="IPR017855">
    <property type="entry name" value="SMAD-like_dom_sf"/>
</dbReference>
<feature type="domain" description="MH2" evidence="9">
    <location>
        <begin position="176"/>
        <end position="341"/>
    </location>
</feature>
<dbReference type="SMART" id="SM00524">
    <property type="entry name" value="DWB"/>
    <property type="match status" value="1"/>
</dbReference>
<evidence type="ECO:0000259" key="9">
    <source>
        <dbReference type="PROSITE" id="PS51076"/>
    </source>
</evidence>
<keyword evidence="5 7" id="KW-0804">Transcription</keyword>
<dbReference type="AlphaFoldDB" id="A0A2P1DVD8"/>
<evidence type="ECO:0000256" key="4">
    <source>
        <dbReference type="ARBA" id="ARBA00023015"/>
    </source>
</evidence>
<evidence type="ECO:0000313" key="10">
    <source>
        <dbReference type="EMBL" id="AVK72360.1"/>
    </source>
</evidence>
<dbReference type="InterPro" id="IPR013019">
    <property type="entry name" value="MAD_homology_MH1"/>
</dbReference>
<dbReference type="GO" id="GO:0060395">
    <property type="term" value="P:SMAD protein signal transduction"/>
    <property type="evidence" value="ECO:0007669"/>
    <property type="project" value="TreeGrafter"/>
</dbReference>
<keyword evidence="7" id="KW-0963">Cytoplasm</keyword>
<comment type="similarity">
    <text evidence="1 7">Belongs to the dwarfin/SMAD family.</text>
</comment>
<dbReference type="GO" id="GO:0005737">
    <property type="term" value="C:cytoplasm"/>
    <property type="evidence" value="ECO:0007669"/>
    <property type="project" value="UniProtKB-SubCell"/>
</dbReference>
<dbReference type="Gene3D" id="2.60.200.10">
    <property type="match status" value="1"/>
</dbReference>
<dbReference type="GO" id="GO:0140416">
    <property type="term" value="F:transcription regulator inhibitor activity"/>
    <property type="evidence" value="ECO:0007669"/>
    <property type="project" value="TreeGrafter"/>
</dbReference>
<dbReference type="GO" id="GO:0030154">
    <property type="term" value="P:cell differentiation"/>
    <property type="evidence" value="ECO:0007669"/>
    <property type="project" value="TreeGrafter"/>
</dbReference>
<dbReference type="GO" id="GO:0006357">
    <property type="term" value="P:regulation of transcription by RNA polymerase II"/>
    <property type="evidence" value="ECO:0007669"/>
    <property type="project" value="TreeGrafter"/>
</dbReference>
<dbReference type="EMBL" id="KY709809">
    <property type="protein sequence ID" value="AVK72360.1"/>
    <property type="molecule type" value="mRNA"/>
</dbReference>
<dbReference type="PANTHER" id="PTHR13703">
    <property type="entry name" value="SMAD"/>
    <property type="match status" value="1"/>
</dbReference>
<keyword evidence="4 7" id="KW-0805">Transcription regulation</keyword>
<dbReference type="SUPFAM" id="SSF56366">
    <property type="entry name" value="SMAD MH1 domain"/>
    <property type="match status" value="1"/>
</dbReference>
<reference evidence="10" key="1">
    <citation type="journal article" date="2018" name="Nature">
        <title>Convergent evolution of bilaterian nerve cords.</title>
        <authorList>
            <person name="Martin-Duran J.M."/>
            <person name="Pang K."/>
            <person name="Borve A."/>
            <person name="Le H.S."/>
            <person name="Furu A."/>
            <person name="Cannon J.T."/>
            <person name="Jondelius U."/>
            <person name="Hejnol A."/>
        </authorList>
    </citation>
    <scope>NUCLEOTIDE SEQUENCE</scope>
</reference>
<dbReference type="GO" id="GO:0046872">
    <property type="term" value="F:metal ion binding"/>
    <property type="evidence" value="ECO:0007669"/>
    <property type="project" value="UniProtKB-KW"/>
</dbReference>